<evidence type="ECO:0000313" key="1">
    <source>
        <dbReference type="EMBL" id="MEL1262839.1"/>
    </source>
</evidence>
<accession>A0ABU9IV42</accession>
<name>A0ABU9IV42_9GAMM</name>
<proteinExistence type="predicted"/>
<dbReference type="EMBL" id="JBBWWT010000001">
    <property type="protein sequence ID" value="MEL1262839.1"/>
    <property type="molecule type" value="Genomic_DNA"/>
</dbReference>
<evidence type="ECO:0000313" key="2">
    <source>
        <dbReference type="Proteomes" id="UP001459204"/>
    </source>
</evidence>
<reference evidence="1 2" key="1">
    <citation type="submission" date="2024-04" db="EMBL/GenBank/DDBJ databases">
        <title>Draft genome sequence of Pseudoxanthomonas putridarboris WD12.</title>
        <authorList>
            <person name="Oh J."/>
        </authorList>
    </citation>
    <scope>NUCLEOTIDE SEQUENCE [LARGE SCALE GENOMIC DNA]</scope>
    <source>
        <strain evidence="1 2">WD12</strain>
    </source>
</reference>
<sequence length="46" mass="5256">MDDTLFDELLRSMEQMDGIVRGQHSPSRAFDLELPGQEPAEDILHD</sequence>
<organism evidence="1 2">
    <name type="scientific">Pseudoxanthomonas putridarboris</name>
    <dbReference type="NCBI Taxonomy" id="752605"/>
    <lineage>
        <taxon>Bacteria</taxon>
        <taxon>Pseudomonadati</taxon>
        <taxon>Pseudomonadota</taxon>
        <taxon>Gammaproteobacteria</taxon>
        <taxon>Lysobacterales</taxon>
        <taxon>Lysobacteraceae</taxon>
        <taxon>Pseudoxanthomonas</taxon>
    </lineage>
</organism>
<protein>
    <submittedName>
        <fullName evidence="1">Uncharacterized protein</fullName>
    </submittedName>
</protein>
<comment type="caution">
    <text evidence="1">The sequence shown here is derived from an EMBL/GenBank/DDBJ whole genome shotgun (WGS) entry which is preliminary data.</text>
</comment>
<gene>
    <name evidence="1" type="ORF">AAD027_00430</name>
</gene>
<dbReference type="RefSeq" id="WP_341724042.1">
    <property type="nucleotide sequence ID" value="NZ_JBBWWT010000001.1"/>
</dbReference>
<dbReference type="Proteomes" id="UP001459204">
    <property type="component" value="Unassembled WGS sequence"/>
</dbReference>
<keyword evidence="2" id="KW-1185">Reference proteome</keyword>